<dbReference type="Gene3D" id="3.30.1380.20">
    <property type="entry name" value="Trafficking protein particle complex subunit 3"/>
    <property type="match status" value="1"/>
</dbReference>
<dbReference type="SMART" id="SM00989">
    <property type="entry name" value="V4R"/>
    <property type="match status" value="1"/>
</dbReference>
<dbReference type="PANTHER" id="PTHR35090">
    <property type="entry name" value="DNA-DIRECTED RNA POLYMERASE SUBUNIT I"/>
    <property type="match status" value="1"/>
</dbReference>
<dbReference type="InterPro" id="IPR045987">
    <property type="entry name" value="DUF5943"/>
</dbReference>
<dbReference type="InterPro" id="IPR004096">
    <property type="entry name" value="V4R"/>
</dbReference>
<accession>A0A6S7ACZ8</accession>
<gene>
    <name evidence="2" type="ORF">LMG3441_04186</name>
</gene>
<evidence type="ECO:0000313" key="3">
    <source>
        <dbReference type="Proteomes" id="UP000494269"/>
    </source>
</evidence>
<dbReference type="EMBL" id="CADIJQ010000007">
    <property type="protein sequence ID" value="CAB3725257.1"/>
    <property type="molecule type" value="Genomic_DNA"/>
</dbReference>
<dbReference type="SUPFAM" id="SSF111126">
    <property type="entry name" value="Ligand-binding domain in the NO signalling and Golgi transport"/>
    <property type="match status" value="1"/>
</dbReference>
<dbReference type="AlphaFoldDB" id="A0A6S7ACZ8"/>
<dbReference type="RefSeq" id="WP_054424504.1">
    <property type="nucleotide sequence ID" value="NZ_CADIJQ010000007.1"/>
</dbReference>
<reference evidence="2 3" key="1">
    <citation type="submission" date="2020-04" db="EMBL/GenBank/DDBJ databases">
        <authorList>
            <person name="De Canck E."/>
        </authorList>
    </citation>
    <scope>NUCLEOTIDE SEQUENCE [LARGE SCALE GENOMIC DNA]</scope>
    <source>
        <strain evidence="2 3">LMG 3441</strain>
    </source>
</reference>
<proteinExistence type="predicted"/>
<dbReference type="Pfam" id="PF19367">
    <property type="entry name" value="DUF5943"/>
    <property type="match status" value="1"/>
</dbReference>
<organism evidence="2 3">
    <name type="scientific">Achromobacter kerstersii</name>
    <dbReference type="NCBI Taxonomy" id="1353890"/>
    <lineage>
        <taxon>Bacteria</taxon>
        <taxon>Pseudomonadati</taxon>
        <taxon>Pseudomonadota</taxon>
        <taxon>Betaproteobacteria</taxon>
        <taxon>Burkholderiales</taxon>
        <taxon>Alcaligenaceae</taxon>
        <taxon>Achromobacter</taxon>
    </lineage>
</organism>
<dbReference type="Proteomes" id="UP000494269">
    <property type="component" value="Unassembled WGS sequence"/>
</dbReference>
<keyword evidence="3" id="KW-1185">Reference proteome</keyword>
<name>A0A6S7ACZ8_9BURK</name>
<sequence length="174" mass="19549">MNPQLPIDVNEQTGVWSTDGLPMLYVPRHFFINNHLAAERALGRDTYARILYDAGHQSAYYWCDKESQEHRLAGLAVYEHYLMRLSQRGWGLFRLTDADPAAMTARIELRHSAFVLAQPQASGKLCHMFSGWFAGAMDWVADQHGGVTRAQCVESRCAGEGHAHCEFTVRPVAA</sequence>
<dbReference type="InterPro" id="IPR024096">
    <property type="entry name" value="NO_sig/Golgi_transp_ligand-bd"/>
</dbReference>
<evidence type="ECO:0000313" key="2">
    <source>
        <dbReference type="EMBL" id="CAB3725257.1"/>
    </source>
</evidence>
<evidence type="ECO:0000259" key="1">
    <source>
        <dbReference type="SMART" id="SM00989"/>
    </source>
</evidence>
<protein>
    <recommendedName>
        <fullName evidence="1">4-vinyl reductase 4VR domain-containing protein</fullName>
    </recommendedName>
</protein>
<feature type="domain" description="4-vinyl reductase 4VR" evidence="1">
    <location>
        <begin position="104"/>
        <end position="171"/>
    </location>
</feature>
<dbReference type="PANTHER" id="PTHR35090:SF1">
    <property type="entry name" value="SLR0144 PROTEIN"/>
    <property type="match status" value="1"/>
</dbReference>